<evidence type="ECO:0000256" key="2">
    <source>
        <dbReference type="ARBA" id="ARBA00023033"/>
    </source>
</evidence>
<dbReference type="InterPro" id="IPR011251">
    <property type="entry name" value="Luciferase-like_dom"/>
</dbReference>
<evidence type="ECO:0000259" key="3">
    <source>
        <dbReference type="Pfam" id="PF00296"/>
    </source>
</evidence>
<dbReference type="RefSeq" id="WP_198884537.1">
    <property type="nucleotide sequence ID" value="NZ_JAEKJA010000033.1"/>
</dbReference>
<dbReference type="GO" id="GO:0016705">
    <property type="term" value="F:oxidoreductase activity, acting on paired donors, with incorporation or reduction of molecular oxygen"/>
    <property type="evidence" value="ECO:0007669"/>
    <property type="project" value="InterPro"/>
</dbReference>
<feature type="domain" description="Luciferase-like" evidence="3">
    <location>
        <begin position="10"/>
        <end position="328"/>
    </location>
</feature>
<organism evidence="4 5">
    <name type="scientific">Acuticoccus mangrovi</name>
    <dbReference type="NCBI Taxonomy" id="2796142"/>
    <lineage>
        <taxon>Bacteria</taxon>
        <taxon>Pseudomonadati</taxon>
        <taxon>Pseudomonadota</taxon>
        <taxon>Alphaproteobacteria</taxon>
        <taxon>Hyphomicrobiales</taxon>
        <taxon>Amorphaceae</taxon>
        <taxon>Acuticoccus</taxon>
    </lineage>
</organism>
<reference evidence="4" key="1">
    <citation type="submission" date="2020-12" db="EMBL/GenBank/DDBJ databases">
        <title>Bacterial taxonomy.</title>
        <authorList>
            <person name="Pan X."/>
        </authorList>
    </citation>
    <scope>NUCLEOTIDE SEQUENCE</scope>
    <source>
        <strain evidence="4">B2012</strain>
    </source>
</reference>
<sequence length="366" mass="40786">MTGGPQTVSFGVAVTAVGPAGMSDSEMYGDMFGDVAFAIEQGFEKLWMIEHHFSDYFPTANPLQLLAYIAGRYGDAIDLGTCVIIPPWYQPLRLAEDIAQLRLLTKRPIGIGIGRGTAILEYERFGIPNMDESRDRFRETYEIVHKALTEDTITYEGRYLSVPKPTRLRPKVDPAGITFYGAVGSTPTSAEIMADMGLPIMCSSFGDFDKQAEIVRLWKARAAQNGMDPAAHLTPIMVNCIVADTDAEAVAEAQEFIPKFMQAQLDHYEGEGEHLRILETYSAWRGIFEGMKKRCDPANIPPWTKGQLIGSPETVIAQTKRFVEAGYNHIFLQTATPGVPPEPRRRWQKRFMEEVVPHLELAPEPA</sequence>
<accession>A0A934MID0</accession>
<dbReference type="InterPro" id="IPR036661">
    <property type="entry name" value="Luciferase-like_sf"/>
</dbReference>
<evidence type="ECO:0000256" key="1">
    <source>
        <dbReference type="ARBA" id="ARBA00023002"/>
    </source>
</evidence>
<evidence type="ECO:0000313" key="5">
    <source>
        <dbReference type="Proteomes" id="UP000609531"/>
    </source>
</evidence>
<gene>
    <name evidence="4" type="ORF">JCR33_23230</name>
</gene>
<name>A0A934MID0_9HYPH</name>
<dbReference type="InterPro" id="IPR050766">
    <property type="entry name" value="Bact_Lucif_Oxidored"/>
</dbReference>
<keyword evidence="5" id="KW-1185">Reference proteome</keyword>
<dbReference type="PANTHER" id="PTHR30137:SF8">
    <property type="entry name" value="BLR5498 PROTEIN"/>
    <property type="match status" value="1"/>
</dbReference>
<evidence type="ECO:0000313" key="4">
    <source>
        <dbReference type="EMBL" id="MBJ3778633.1"/>
    </source>
</evidence>
<dbReference type="Pfam" id="PF00296">
    <property type="entry name" value="Bac_luciferase"/>
    <property type="match status" value="1"/>
</dbReference>
<comment type="caution">
    <text evidence="4">The sequence shown here is derived from an EMBL/GenBank/DDBJ whole genome shotgun (WGS) entry which is preliminary data.</text>
</comment>
<proteinExistence type="predicted"/>
<keyword evidence="2" id="KW-0503">Monooxygenase</keyword>
<dbReference type="SUPFAM" id="SSF51679">
    <property type="entry name" value="Bacterial luciferase-like"/>
    <property type="match status" value="1"/>
</dbReference>
<keyword evidence="1" id="KW-0560">Oxidoreductase</keyword>
<dbReference type="PANTHER" id="PTHR30137">
    <property type="entry name" value="LUCIFERASE-LIKE MONOOXYGENASE"/>
    <property type="match status" value="1"/>
</dbReference>
<dbReference type="Proteomes" id="UP000609531">
    <property type="component" value="Unassembled WGS sequence"/>
</dbReference>
<dbReference type="GO" id="GO:0005829">
    <property type="term" value="C:cytosol"/>
    <property type="evidence" value="ECO:0007669"/>
    <property type="project" value="TreeGrafter"/>
</dbReference>
<protein>
    <submittedName>
        <fullName evidence="4">LLM class flavin-dependent oxidoreductase</fullName>
    </submittedName>
</protein>
<dbReference type="AlphaFoldDB" id="A0A934MID0"/>
<dbReference type="GO" id="GO:0004497">
    <property type="term" value="F:monooxygenase activity"/>
    <property type="evidence" value="ECO:0007669"/>
    <property type="project" value="UniProtKB-KW"/>
</dbReference>
<dbReference type="EMBL" id="JAEKJA010000033">
    <property type="protein sequence ID" value="MBJ3778633.1"/>
    <property type="molecule type" value="Genomic_DNA"/>
</dbReference>
<dbReference type="Gene3D" id="3.20.20.30">
    <property type="entry name" value="Luciferase-like domain"/>
    <property type="match status" value="1"/>
</dbReference>